<dbReference type="AlphaFoldDB" id="A0A6J8C074"/>
<feature type="compositionally biased region" description="Basic and acidic residues" evidence="1">
    <location>
        <begin position="25"/>
        <end position="35"/>
    </location>
</feature>
<feature type="region of interest" description="Disordered" evidence="1">
    <location>
        <begin position="1"/>
        <end position="35"/>
    </location>
</feature>
<gene>
    <name evidence="2" type="ORF">MCOR_23302</name>
</gene>
<feature type="region of interest" description="Disordered" evidence="1">
    <location>
        <begin position="59"/>
        <end position="90"/>
    </location>
</feature>
<dbReference type="EMBL" id="CACVKT020004115">
    <property type="protein sequence ID" value="CAC5388017.1"/>
    <property type="molecule type" value="Genomic_DNA"/>
</dbReference>
<evidence type="ECO:0000313" key="2">
    <source>
        <dbReference type="EMBL" id="CAC5388017.1"/>
    </source>
</evidence>
<protein>
    <submittedName>
        <fullName evidence="2">Uncharacterized protein</fullName>
    </submittedName>
</protein>
<name>A0A6J8C074_MYTCO</name>
<dbReference type="Proteomes" id="UP000507470">
    <property type="component" value="Unassembled WGS sequence"/>
</dbReference>
<keyword evidence="3" id="KW-1185">Reference proteome</keyword>
<reference evidence="2 3" key="1">
    <citation type="submission" date="2020-06" db="EMBL/GenBank/DDBJ databases">
        <authorList>
            <person name="Li R."/>
            <person name="Bekaert M."/>
        </authorList>
    </citation>
    <scope>NUCLEOTIDE SEQUENCE [LARGE SCALE GENOMIC DNA]</scope>
    <source>
        <strain evidence="3">wild</strain>
    </source>
</reference>
<evidence type="ECO:0000256" key="1">
    <source>
        <dbReference type="SAM" id="MobiDB-lite"/>
    </source>
</evidence>
<accession>A0A6J8C074</accession>
<organism evidence="2 3">
    <name type="scientific">Mytilus coruscus</name>
    <name type="common">Sea mussel</name>
    <dbReference type="NCBI Taxonomy" id="42192"/>
    <lineage>
        <taxon>Eukaryota</taxon>
        <taxon>Metazoa</taxon>
        <taxon>Spiralia</taxon>
        <taxon>Lophotrochozoa</taxon>
        <taxon>Mollusca</taxon>
        <taxon>Bivalvia</taxon>
        <taxon>Autobranchia</taxon>
        <taxon>Pteriomorphia</taxon>
        <taxon>Mytilida</taxon>
        <taxon>Mytiloidea</taxon>
        <taxon>Mytilidae</taxon>
        <taxon>Mytilinae</taxon>
        <taxon>Mytilus</taxon>
    </lineage>
</organism>
<evidence type="ECO:0000313" key="3">
    <source>
        <dbReference type="Proteomes" id="UP000507470"/>
    </source>
</evidence>
<sequence length="162" mass="17816">MSCSKRKTPLNRLELSENMQSCVDESEKLGDKSLDPHQSTIEVIKQSECPVHEQGDTAVFKQGDTRDVKGGWNLGRKSGAGRGKTLMNGEQSQQCDPGIAFLEHCESPHNQQLLTVHPLLENNGVCEILGNTQRKGKGVIQKEGIEGILPTQAAQFECDFQL</sequence>
<proteinExistence type="predicted"/>